<dbReference type="PANTHER" id="PTHR11571:SF224">
    <property type="entry name" value="HEMATOPOIETIC PROSTAGLANDIN D SYNTHASE"/>
    <property type="match status" value="1"/>
</dbReference>
<dbReference type="OrthoDB" id="414243at2759"/>
<dbReference type="EC" id="2.5.1.18" evidence="1"/>
<keyword evidence="2" id="KW-0808">Transferase</keyword>
<comment type="caution">
    <text evidence="7">The sequence shown here is derived from an EMBL/GenBank/DDBJ whole genome shotgun (WGS) entry which is preliminary data.</text>
</comment>
<sequence>MTTSRSNDEAAVAATPRADDDDERWAMPPANGMPRLTYFNARGRAEVIRIMCAESGFEYEDYRFRPNMENECRAPEVHSARPGVQCLCQTHGPGNDEFVRFRAAGKSITGQVPLMEVDGLNLVQTSAICRYLAQKLKLAGETPAESAYADVVAATLDDLYIYMVQSMVNRRVDANFYVDQWPKVGATLEKMAGTYAAAPGFFVGAKLTWVDFYGFHMFTRLEEGWPGALDDYPALKAIATNVANRPRVRAWLETRVQREKELGNYIDWLL</sequence>
<dbReference type="SFLD" id="SFLDG01205">
    <property type="entry name" value="AMPS.1"/>
    <property type="match status" value="1"/>
</dbReference>
<feature type="domain" description="GST C-terminal" evidence="6">
    <location>
        <begin position="142"/>
        <end position="262"/>
    </location>
</feature>
<reference evidence="7" key="1">
    <citation type="submission" date="2021-05" db="EMBL/GenBank/DDBJ databases">
        <title>The genome of the haptophyte Pavlova lutheri (Diacronema luteri, Pavlovales) - a model for lipid biosynthesis in eukaryotic algae.</title>
        <authorList>
            <person name="Hulatt C.J."/>
            <person name="Posewitz M.C."/>
        </authorList>
    </citation>
    <scope>NUCLEOTIDE SEQUENCE</scope>
    <source>
        <strain evidence="7">NIVA-4/92</strain>
    </source>
</reference>
<dbReference type="EMBL" id="JAGTXO010000003">
    <property type="protein sequence ID" value="KAG8468805.1"/>
    <property type="molecule type" value="Genomic_DNA"/>
</dbReference>
<organism evidence="7 8">
    <name type="scientific">Diacronema lutheri</name>
    <name type="common">Unicellular marine alga</name>
    <name type="synonym">Monochrysis lutheri</name>
    <dbReference type="NCBI Taxonomy" id="2081491"/>
    <lineage>
        <taxon>Eukaryota</taxon>
        <taxon>Haptista</taxon>
        <taxon>Haptophyta</taxon>
        <taxon>Pavlovophyceae</taxon>
        <taxon>Pavlovales</taxon>
        <taxon>Pavlovaceae</taxon>
        <taxon>Diacronema</taxon>
    </lineage>
</organism>
<evidence type="ECO:0000313" key="8">
    <source>
        <dbReference type="Proteomes" id="UP000751190"/>
    </source>
</evidence>
<comment type="catalytic activity">
    <reaction evidence="3">
        <text>RX + glutathione = an S-substituted glutathione + a halide anion + H(+)</text>
        <dbReference type="Rhea" id="RHEA:16437"/>
        <dbReference type="ChEBI" id="CHEBI:15378"/>
        <dbReference type="ChEBI" id="CHEBI:16042"/>
        <dbReference type="ChEBI" id="CHEBI:17792"/>
        <dbReference type="ChEBI" id="CHEBI:57925"/>
        <dbReference type="ChEBI" id="CHEBI:90779"/>
        <dbReference type="EC" id="2.5.1.18"/>
    </reaction>
</comment>
<dbReference type="GO" id="GO:0004364">
    <property type="term" value="F:glutathione transferase activity"/>
    <property type="evidence" value="ECO:0007669"/>
    <property type="project" value="UniProtKB-EC"/>
</dbReference>
<dbReference type="CDD" id="cd03192">
    <property type="entry name" value="GST_C_Sigma_like"/>
    <property type="match status" value="1"/>
</dbReference>
<evidence type="ECO:0000256" key="1">
    <source>
        <dbReference type="ARBA" id="ARBA00012452"/>
    </source>
</evidence>
<evidence type="ECO:0000256" key="4">
    <source>
        <dbReference type="SAM" id="MobiDB-lite"/>
    </source>
</evidence>
<evidence type="ECO:0000259" key="5">
    <source>
        <dbReference type="PROSITE" id="PS50404"/>
    </source>
</evidence>
<dbReference type="Pfam" id="PF02798">
    <property type="entry name" value="GST_N"/>
    <property type="match status" value="1"/>
</dbReference>
<dbReference type="PANTHER" id="PTHR11571">
    <property type="entry name" value="GLUTATHIONE S-TRANSFERASE"/>
    <property type="match status" value="1"/>
</dbReference>
<dbReference type="GO" id="GO:0006749">
    <property type="term" value="P:glutathione metabolic process"/>
    <property type="evidence" value="ECO:0007669"/>
    <property type="project" value="TreeGrafter"/>
</dbReference>
<dbReference type="SFLD" id="SFLDS00019">
    <property type="entry name" value="Glutathione_Transferase_(cytos"/>
    <property type="match status" value="1"/>
</dbReference>
<feature type="region of interest" description="Disordered" evidence="4">
    <location>
        <begin position="1"/>
        <end position="25"/>
    </location>
</feature>
<accession>A0A8J5Y079</accession>
<dbReference type="InterPro" id="IPR050213">
    <property type="entry name" value="GST_superfamily"/>
</dbReference>
<dbReference type="InterPro" id="IPR004045">
    <property type="entry name" value="Glutathione_S-Trfase_N"/>
</dbReference>
<dbReference type="Proteomes" id="UP000751190">
    <property type="component" value="Unassembled WGS sequence"/>
</dbReference>
<dbReference type="CDD" id="cd03039">
    <property type="entry name" value="GST_N_Sigma_like"/>
    <property type="match status" value="1"/>
</dbReference>
<protein>
    <recommendedName>
        <fullName evidence="1">glutathione transferase</fullName>
        <ecNumber evidence="1">2.5.1.18</ecNumber>
    </recommendedName>
</protein>
<dbReference type="Gene3D" id="3.40.30.10">
    <property type="entry name" value="Glutaredoxin"/>
    <property type="match status" value="1"/>
</dbReference>
<gene>
    <name evidence="7" type="ORF">KFE25_007323</name>
</gene>
<dbReference type="Gene3D" id="1.20.1050.10">
    <property type="match status" value="1"/>
</dbReference>
<dbReference type="AlphaFoldDB" id="A0A8J5Y079"/>
<dbReference type="SUPFAM" id="SSF52833">
    <property type="entry name" value="Thioredoxin-like"/>
    <property type="match status" value="1"/>
</dbReference>
<keyword evidence="8" id="KW-1185">Reference proteome</keyword>
<dbReference type="PROSITE" id="PS50404">
    <property type="entry name" value="GST_NTER"/>
    <property type="match status" value="1"/>
</dbReference>
<feature type="domain" description="GST N-terminal" evidence="5">
    <location>
        <begin position="32"/>
        <end position="140"/>
    </location>
</feature>
<proteinExistence type="predicted"/>
<name>A0A8J5Y079_DIALT</name>
<dbReference type="InterPro" id="IPR040079">
    <property type="entry name" value="Glutathione_S-Trfase"/>
</dbReference>
<dbReference type="InterPro" id="IPR004046">
    <property type="entry name" value="GST_C"/>
</dbReference>
<dbReference type="Pfam" id="PF14497">
    <property type="entry name" value="GST_C_3"/>
    <property type="match status" value="1"/>
</dbReference>
<dbReference type="InterPro" id="IPR010987">
    <property type="entry name" value="Glutathione-S-Trfase_C-like"/>
</dbReference>
<evidence type="ECO:0000259" key="6">
    <source>
        <dbReference type="PROSITE" id="PS50405"/>
    </source>
</evidence>
<evidence type="ECO:0000256" key="3">
    <source>
        <dbReference type="ARBA" id="ARBA00047960"/>
    </source>
</evidence>
<dbReference type="SFLD" id="SFLDG00363">
    <property type="entry name" value="AMPS_(cytGST):_Alpha-__Mu-__Pi"/>
    <property type="match status" value="1"/>
</dbReference>
<dbReference type="SUPFAM" id="SSF47616">
    <property type="entry name" value="GST C-terminal domain-like"/>
    <property type="match status" value="1"/>
</dbReference>
<dbReference type="PROSITE" id="PS50405">
    <property type="entry name" value="GST_CTER"/>
    <property type="match status" value="1"/>
</dbReference>
<dbReference type="InterPro" id="IPR036249">
    <property type="entry name" value="Thioredoxin-like_sf"/>
</dbReference>
<evidence type="ECO:0000256" key="2">
    <source>
        <dbReference type="ARBA" id="ARBA00022679"/>
    </source>
</evidence>
<dbReference type="InterPro" id="IPR036282">
    <property type="entry name" value="Glutathione-S-Trfase_C_sf"/>
</dbReference>
<evidence type="ECO:0000313" key="7">
    <source>
        <dbReference type="EMBL" id="KAG8468805.1"/>
    </source>
</evidence>